<evidence type="ECO:0000256" key="1">
    <source>
        <dbReference type="ARBA" id="ARBA00004496"/>
    </source>
</evidence>
<evidence type="ECO:0000313" key="10">
    <source>
        <dbReference type="EMBL" id="TWP37604.1"/>
    </source>
</evidence>
<dbReference type="InterPro" id="IPR053926">
    <property type="entry name" value="RecX_HTH_1st"/>
</dbReference>
<proteinExistence type="inferred from homology"/>
<evidence type="ECO:0000313" key="11">
    <source>
        <dbReference type="Proteomes" id="UP000320244"/>
    </source>
</evidence>
<keyword evidence="11" id="KW-1185">Reference proteome</keyword>
<dbReference type="EMBL" id="VCQV01000005">
    <property type="protein sequence ID" value="TWP37604.1"/>
    <property type="molecule type" value="Genomic_DNA"/>
</dbReference>
<dbReference type="Pfam" id="PF02631">
    <property type="entry name" value="RecX_HTH2"/>
    <property type="match status" value="1"/>
</dbReference>
<evidence type="ECO:0000256" key="2">
    <source>
        <dbReference type="ARBA" id="ARBA00009695"/>
    </source>
</evidence>
<evidence type="ECO:0000256" key="5">
    <source>
        <dbReference type="HAMAP-Rule" id="MF_01114"/>
    </source>
</evidence>
<dbReference type="GO" id="GO:0006282">
    <property type="term" value="P:regulation of DNA repair"/>
    <property type="evidence" value="ECO:0007669"/>
    <property type="project" value="UniProtKB-UniRule"/>
</dbReference>
<evidence type="ECO:0000259" key="8">
    <source>
        <dbReference type="Pfam" id="PF21981"/>
    </source>
</evidence>
<name>A0A563E6Y6_9MICO</name>
<dbReference type="OrthoDB" id="5244465at2"/>
<feature type="compositionally biased region" description="Low complexity" evidence="6">
    <location>
        <begin position="59"/>
        <end position="72"/>
    </location>
</feature>
<dbReference type="Gene3D" id="1.10.10.10">
    <property type="entry name" value="Winged helix-like DNA-binding domain superfamily/Winged helix DNA-binding domain"/>
    <property type="match status" value="3"/>
</dbReference>
<reference evidence="10 11" key="1">
    <citation type="submission" date="2019-05" db="EMBL/GenBank/DDBJ databases">
        <authorList>
            <person name="Lee S.D."/>
        </authorList>
    </citation>
    <scope>NUCLEOTIDE SEQUENCE [LARGE SCALE GENOMIC DNA]</scope>
    <source>
        <strain evidence="10 11">C5-26</strain>
    </source>
</reference>
<comment type="subcellular location">
    <subcellularLocation>
        <location evidence="1 5">Cytoplasm</location>
    </subcellularLocation>
</comment>
<comment type="function">
    <text evidence="5">Modulates RecA activity.</text>
</comment>
<dbReference type="HAMAP" id="MF_01114">
    <property type="entry name" value="RecX"/>
    <property type="match status" value="1"/>
</dbReference>
<sequence>MANPFDRQDGPPPDFVDQGAGGLAEVIPFRPRVPAATRALPEPAQSRRSSAHPAGRKLAQAAGSPGAAPSRQRTPSQRQDREPDPHDVARAIVLKSLTGAPRSRKQLAEKLAQRDCDPQVAGEVLDRLQEVGLVDDREFAATYVRTRQASRGLGLRGLAAELRQKGIDDETVREVLDDIDTDDERERAEMLVAKKLRSMHGLDATVQTRRLAGMLARKGYSSSLAWSVIREAVAQAPEHQRD</sequence>
<dbReference type="PANTHER" id="PTHR33602">
    <property type="entry name" value="REGULATORY PROTEIN RECX FAMILY PROTEIN"/>
    <property type="match status" value="1"/>
</dbReference>
<feature type="domain" description="RecX third three-helical" evidence="8">
    <location>
        <begin position="183"/>
        <end position="229"/>
    </location>
</feature>
<gene>
    <name evidence="5" type="primary">recX</name>
    <name evidence="10" type="ORF">FGL98_05145</name>
</gene>
<dbReference type="AlphaFoldDB" id="A0A563E6Y6"/>
<feature type="domain" description="RecX first three-helical" evidence="9">
    <location>
        <begin position="89"/>
        <end position="128"/>
    </location>
</feature>
<reference evidence="10 11" key="2">
    <citation type="submission" date="2019-08" db="EMBL/GenBank/DDBJ databases">
        <title>Jejuicoccus antrihumi gen. nov., sp. nov., a new member of the family Dermacoccaceae isolated from a cave.</title>
        <authorList>
            <person name="Schumann P."/>
            <person name="Kim I.S."/>
        </authorList>
    </citation>
    <scope>NUCLEOTIDE SEQUENCE [LARGE SCALE GENOMIC DNA]</scope>
    <source>
        <strain evidence="10 11">C5-26</strain>
    </source>
</reference>
<dbReference type="InterPro" id="IPR053924">
    <property type="entry name" value="RecX_HTH_2nd"/>
</dbReference>
<dbReference type="Pfam" id="PF21982">
    <property type="entry name" value="RecX_HTH1"/>
    <property type="match status" value="1"/>
</dbReference>
<organism evidence="10 11">
    <name type="scientific">Leekyejoonella antrihumi</name>
    <dbReference type="NCBI Taxonomy" id="1660198"/>
    <lineage>
        <taxon>Bacteria</taxon>
        <taxon>Bacillati</taxon>
        <taxon>Actinomycetota</taxon>
        <taxon>Actinomycetes</taxon>
        <taxon>Micrococcales</taxon>
        <taxon>Dermacoccaceae</taxon>
        <taxon>Leekyejoonella</taxon>
    </lineage>
</organism>
<evidence type="ECO:0000259" key="9">
    <source>
        <dbReference type="Pfam" id="PF21982"/>
    </source>
</evidence>
<dbReference type="InterPro" id="IPR053925">
    <property type="entry name" value="RecX_HTH_3rd"/>
</dbReference>
<dbReference type="Pfam" id="PF21981">
    <property type="entry name" value="RecX_HTH3"/>
    <property type="match status" value="1"/>
</dbReference>
<dbReference type="GO" id="GO:0005737">
    <property type="term" value="C:cytoplasm"/>
    <property type="evidence" value="ECO:0007669"/>
    <property type="project" value="UniProtKB-SubCell"/>
</dbReference>
<dbReference type="InterPro" id="IPR036388">
    <property type="entry name" value="WH-like_DNA-bd_sf"/>
</dbReference>
<evidence type="ECO:0000256" key="6">
    <source>
        <dbReference type="SAM" id="MobiDB-lite"/>
    </source>
</evidence>
<feature type="region of interest" description="Disordered" evidence="6">
    <location>
        <begin position="1"/>
        <end position="86"/>
    </location>
</feature>
<dbReference type="PANTHER" id="PTHR33602:SF1">
    <property type="entry name" value="REGULATORY PROTEIN RECX FAMILY PROTEIN"/>
    <property type="match status" value="1"/>
</dbReference>
<dbReference type="Proteomes" id="UP000320244">
    <property type="component" value="Unassembled WGS sequence"/>
</dbReference>
<comment type="caution">
    <text evidence="10">The sequence shown here is derived from an EMBL/GenBank/DDBJ whole genome shotgun (WGS) entry which is preliminary data.</text>
</comment>
<comment type="similarity">
    <text evidence="2 5">Belongs to the RecX family.</text>
</comment>
<protein>
    <recommendedName>
        <fullName evidence="3 5">Regulatory protein RecX</fullName>
    </recommendedName>
</protein>
<dbReference type="InterPro" id="IPR003783">
    <property type="entry name" value="Regulatory_RecX"/>
</dbReference>
<dbReference type="RefSeq" id="WP_146315671.1">
    <property type="nucleotide sequence ID" value="NZ_VCQV01000005.1"/>
</dbReference>
<evidence type="ECO:0000259" key="7">
    <source>
        <dbReference type="Pfam" id="PF02631"/>
    </source>
</evidence>
<accession>A0A563E6Y6</accession>
<evidence type="ECO:0000256" key="4">
    <source>
        <dbReference type="ARBA" id="ARBA00022490"/>
    </source>
</evidence>
<keyword evidence="4 5" id="KW-0963">Cytoplasm</keyword>
<feature type="domain" description="RecX second three-helical" evidence="7">
    <location>
        <begin position="135"/>
        <end position="176"/>
    </location>
</feature>
<evidence type="ECO:0000256" key="3">
    <source>
        <dbReference type="ARBA" id="ARBA00018111"/>
    </source>
</evidence>